<sequence length="375" mass="41667">MGREASPHSRLTPWMRRNITRINFYRFCQLLEKNGGVAAEDNGTDADSLTARRPLKLGSTASPAHDPVRFRPWPGMGFPASELRAIEHDEDNAGGPPTVRTTFLGLYGVDSPLPSGYPDDIARRREGHEALTHFLDIFNHRVMTQFYRIWRKYSYPATFEAGGTDPTSQCLLGLMGMGIPGTQKHIATPASRFLSLSGIMRQPGRTAEGVQALVRQLTQHTRAVVTPHCPRRVTVARPARLSCRDPACLDGRAIMGDTAVDVNSQLLIALHTDSEQDAQRWLPGGELYADFQVMLRVYLGWRYRARITLTVPARLLPAARLGDNRLRAGLTAVLGLRADRSPPGMAQYHTVTLGRYQGLAPATEQKGNKRVTYRF</sequence>
<protein>
    <submittedName>
        <fullName evidence="1">Type VI secretion system baseplate subunit TssG</fullName>
    </submittedName>
</protein>
<dbReference type="Proteomes" id="UP000659047">
    <property type="component" value="Unassembled WGS sequence"/>
</dbReference>
<dbReference type="AlphaFoldDB" id="A0A8K0V030"/>
<name>A0A8K0V030_9ENTR</name>
<dbReference type="Pfam" id="PF06996">
    <property type="entry name" value="T6SS_TssG"/>
    <property type="match status" value="1"/>
</dbReference>
<dbReference type="PANTHER" id="PTHR35564:SF3">
    <property type="entry name" value="TYPE VI SECRETION SYSTEM BASEPLATE SUBUNIT TSSG"/>
    <property type="match status" value="1"/>
</dbReference>
<dbReference type="PANTHER" id="PTHR35564">
    <property type="match status" value="1"/>
</dbReference>
<evidence type="ECO:0000313" key="2">
    <source>
        <dbReference type="Proteomes" id="UP000659047"/>
    </source>
</evidence>
<dbReference type="NCBIfam" id="TIGR03347">
    <property type="entry name" value="VI_chp_1"/>
    <property type="match status" value="1"/>
</dbReference>
<evidence type="ECO:0000313" key="1">
    <source>
        <dbReference type="EMBL" id="MBK4714188.1"/>
    </source>
</evidence>
<dbReference type="InterPro" id="IPR010732">
    <property type="entry name" value="T6SS_TssG-like"/>
</dbReference>
<comment type="caution">
    <text evidence="1">The sequence shown here is derived from an EMBL/GenBank/DDBJ whole genome shotgun (WGS) entry which is preliminary data.</text>
</comment>
<keyword evidence="2" id="KW-1185">Reference proteome</keyword>
<gene>
    <name evidence="1" type="primary">tssG</name>
    <name evidence="1" type="ORF">JJB97_02320</name>
</gene>
<dbReference type="RefSeq" id="WP_238712197.1">
    <property type="nucleotide sequence ID" value="NZ_JAEPBH010000004.1"/>
</dbReference>
<reference evidence="1" key="1">
    <citation type="submission" date="2021-01" db="EMBL/GenBank/DDBJ databases">
        <title>Intestinitalea alba gen. nov., sp. nov., a novel genus of the family Enterobacteriaceae, isolated from the gut of the plastic-eating mealworm Tenebrio molitor L.</title>
        <authorList>
            <person name="Yang Y."/>
        </authorList>
    </citation>
    <scope>NUCLEOTIDE SEQUENCE</scope>
    <source>
        <strain evidence="1">BIT-L3</strain>
    </source>
</reference>
<proteinExistence type="predicted"/>
<accession>A0A8K0V030</accession>
<dbReference type="EMBL" id="JAEPBH010000004">
    <property type="protein sequence ID" value="MBK4714188.1"/>
    <property type="molecule type" value="Genomic_DNA"/>
</dbReference>
<organism evidence="1 2">
    <name type="scientific">Tenebrionibacter intestinalis</name>
    <dbReference type="NCBI Taxonomy" id="2799638"/>
    <lineage>
        <taxon>Bacteria</taxon>
        <taxon>Pseudomonadati</taxon>
        <taxon>Pseudomonadota</taxon>
        <taxon>Gammaproteobacteria</taxon>
        <taxon>Enterobacterales</taxon>
        <taxon>Enterobacteriaceae</taxon>
        <taxon>Tenebrionibacter/Tenebrionicola group</taxon>
        <taxon>Tenebrionibacter</taxon>
    </lineage>
</organism>